<evidence type="ECO:0000256" key="1">
    <source>
        <dbReference type="SAM" id="SignalP"/>
    </source>
</evidence>
<evidence type="ECO:0000313" key="3">
    <source>
        <dbReference type="Proteomes" id="UP000316426"/>
    </source>
</evidence>
<dbReference type="RefSeq" id="WP_145113438.1">
    <property type="nucleotide sequence ID" value="NZ_CP036349.1"/>
</dbReference>
<protein>
    <submittedName>
        <fullName evidence="2">Uncharacterized protein</fullName>
    </submittedName>
</protein>
<feature type="signal peptide" evidence="1">
    <location>
        <begin position="1"/>
        <end position="18"/>
    </location>
</feature>
<keyword evidence="1" id="KW-0732">Signal</keyword>
<evidence type="ECO:0000313" key="2">
    <source>
        <dbReference type="EMBL" id="QDV74754.1"/>
    </source>
</evidence>
<dbReference type="AlphaFoldDB" id="A0A518KAC9"/>
<proteinExistence type="predicted"/>
<dbReference type="EMBL" id="CP036349">
    <property type="protein sequence ID" value="QDV74754.1"/>
    <property type="molecule type" value="Genomic_DNA"/>
</dbReference>
<accession>A0A518KAC9</accession>
<keyword evidence="3" id="KW-1185">Reference proteome</keyword>
<reference evidence="2 3" key="1">
    <citation type="submission" date="2019-02" db="EMBL/GenBank/DDBJ databases">
        <title>Deep-cultivation of Planctomycetes and their phenomic and genomic characterization uncovers novel biology.</title>
        <authorList>
            <person name="Wiegand S."/>
            <person name="Jogler M."/>
            <person name="Boedeker C."/>
            <person name="Pinto D."/>
            <person name="Vollmers J."/>
            <person name="Rivas-Marin E."/>
            <person name="Kohn T."/>
            <person name="Peeters S.H."/>
            <person name="Heuer A."/>
            <person name="Rast P."/>
            <person name="Oberbeckmann S."/>
            <person name="Bunk B."/>
            <person name="Jeske O."/>
            <person name="Meyerdierks A."/>
            <person name="Storesund J.E."/>
            <person name="Kallscheuer N."/>
            <person name="Luecker S."/>
            <person name="Lage O.M."/>
            <person name="Pohl T."/>
            <person name="Merkel B.J."/>
            <person name="Hornburger P."/>
            <person name="Mueller R.-W."/>
            <person name="Bruemmer F."/>
            <person name="Labrenz M."/>
            <person name="Spormann A.M."/>
            <person name="Op den Camp H."/>
            <person name="Overmann J."/>
            <person name="Amann R."/>
            <person name="Jetten M.S.M."/>
            <person name="Mascher T."/>
            <person name="Medema M.H."/>
            <person name="Devos D.P."/>
            <person name="Kaster A.-K."/>
            <person name="Ovreas L."/>
            <person name="Rohde M."/>
            <person name="Galperin M.Y."/>
            <person name="Jogler C."/>
        </authorList>
    </citation>
    <scope>NUCLEOTIDE SEQUENCE [LARGE SCALE GENOMIC DNA]</scope>
    <source>
        <strain evidence="2 3">Spa11</strain>
    </source>
</reference>
<sequence precursor="true">MRYYLPMALVALCLPVAASGDELFSEVAVESVFGASSKSADGAAASTGVSATGVRVTGAGQLGELLRELGFEPERVDGRTVTIQLAHGQWTIPTTLHAAIDRSQVDVTMGLATPEKGVKWDANKLLRLLADPEDGGAHFAFDSSKGQVQVRQTVSAREVTSVNLGRLLTEMAEFAVSRESAWFDKPKESDKSTPATTNAAAPTSIIGSWVASLGQGEAFAIKLTADGKFQLAHVKAGKTTTSNGKAERTGDQLRLVGDGSVTISGTLSNITAEGFDLTLTSGKKLSFKKPAAK</sequence>
<feature type="chain" id="PRO_5021726765" evidence="1">
    <location>
        <begin position="19"/>
        <end position="293"/>
    </location>
</feature>
<organism evidence="2 3">
    <name type="scientific">Botrimarina mediterranea</name>
    <dbReference type="NCBI Taxonomy" id="2528022"/>
    <lineage>
        <taxon>Bacteria</taxon>
        <taxon>Pseudomonadati</taxon>
        <taxon>Planctomycetota</taxon>
        <taxon>Planctomycetia</taxon>
        <taxon>Pirellulales</taxon>
        <taxon>Lacipirellulaceae</taxon>
        <taxon>Botrimarina</taxon>
    </lineage>
</organism>
<name>A0A518KAC9_9BACT</name>
<dbReference type="KEGG" id="bmei:Spa11_29620"/>
<dbReference type="Proteomes" id="UP000316426">
    <property type="component" value="Chromosome"/>
</dbReference>
<gene>
    <name evidence="2" type="ORF">Spa11_29620</name>
</gene>